<sequence>MSQFFHLALFVVVTVAYCDAIKIPLIGTDAALFDKFEKSFNKKFNNPSERGKRMGIFKKNLAEMKVLNLLHPETEFGITEFSDMTAEEFQSVSNFIGKSEKFTII</sequence>
<dbReference type="InterPro" id="IPR038765">
    <property type="entry name" value="Papain-like_cys_pep_sf"/>
</dbReference>
<name>A0A914Z093_9BILA</name>
<dbReference type="Gene3D" id="1.10.287.2250">
    <property type="match status" value="1"/>
</dbReference>
<feature type="signal peptide" evidence="1">
    <location>
        <begin position="1"/>
        <end position="20"/>
    </location>
</feature>
<dbReference type="InterPro" id="IPR013201">
    <property type="entry name" value="Prot_inhib_I29"/>
</dbReference>
<dbReference type="AlphaFoldDB" id="A0A914Z093"/>
<keyword evidence="3" id="KW-1185">Reference proteome</keyword>
<organism evidence="3 4">
    <name type="scientific">Panagrolaimus superbus</name>
    <dbReference type="NCBI Taxonomy" id="310955"/>
    <lineage>
        <taxon>Eukaryota</taxon>
        <taxon>Metazoa</taxon>
        <taxon>Ecdysozoa</taxon>
        <taxon>Nematoda</taxon>
        <taxon>Chromadorea</taxon>
        <taxon>Rhabditida</taxon>
        <taxon>Tylenchina</taxon>
        <taxon>Panagrolaimomorpha</taxon>
        <taxon>Panagrolaimoidea</taxon>
        <taxon>Panagrolaimidae</taxon>
        <taxon>Panagrolaimus</taxon>
    </lineage>
</organism>
<reference evidence="4" key="1">
    <citation type="submission" date="2022-11" db="UniProtKB">
        <authorList>
            <consortium name="WormBaseParasite"/>
        </authorList>
    </citation>
    <scope>IDENTIFICATION</scope>
</reference>
<accession>A0A914Z093</accession>
<dbReference type="SUPFAM" id="SSF54001">
    <property type="entry name" value="Cysteine proteinases"/>
    <property type="match status" value="1"/>
</dbReference>
<proteinExistence type="predicted"/>
<dbReference type="Pfam" id="PF08246">
    <property type="entry name" value="Inhibitor_I29"/>
    <property type="match status" value="1"/>
</dbReference>
<dbReference type="SMART" id="SM00848">
    <property type="entry name" value="Inhibitor_I29"/>
    <property type="match status" value="1"/>
</dbReference>
<keyword evidence="1" id="KW-0732">Signal</keyword>
<dbReference type="Proteomes" id="UP000887577">
    <property type="component" value="Unplaced"/>
</dbReference>
<evidence type="ECO:0000256" key="1">
    <source>
        <dbReference type="SAM" id="SignalP"/>
    </source>
</evidence>
<feature type="chain" id="PRO_5037180663" evidence="1">
    <location>
        <begin position="21"/>
        <end position="105"/>
    </location>
</feature>
<dbReference type="WBParaSite" id="PSU_v2.g3697.t1">
    <property type="protein sequence ID" value="PSU_v2.g3697.t1"/>
    <property type="gene ID" value="PSU_v2.g3697"/>
</dbReference>
<evidence type="ECO:0000259" key="2">
    <source>
        <dbReference type="SMART" id="SM00848"/>
    </source>
</evidence>
<protein>
    <submittedName>
        <fullName evidence="4">Cathepsin propeptide inhibitor domain-containing protein</fullName>
    </submittedName>
</protein>
<feature type="domain" description="Cathepsin propeptide inhibitor" evidence="2">
    <location>
        <begin position="33"/>
        <end position="89"/>
    </location>
</feature>
<evidence type="ECO:0000313" key="4">
    <source>
        <dbReference type="WBParaSite" id="PSU_v2.g3697.t1"/>
    </source>
</evidence>
<evidence type="ECO:0000313" key="3">
    <source>
        <dbReference type="Proteomes" id="UP000887577"/>
    </source>
</evidence>